<dbReference type="InterPro" id="IPR021298">
    <property type="entry name" value="CFAP298"/>
</dbReference>
<dbReference type="Proteomes" id="UP000001357">
    <property type="component" value="Unassembled WGS sequence"/>
</dbReference>
<keyword evidence="3" id="KW-1185">Reference proteome</keyword>
<comment type="similarity">
    <text evidence="1">Belongs to the CFAP298 family.</text>
</comment>
<dbReference type="RefSeq" id="XP_001749553.1">
    <property type="nucleotide sequence ID" value="XM_001749501.1"/>
</dbReference>
<gene>
    <name evidence="2" type="ORF">MONBRDRAFT_34191</name>
</gene>
<dbReference type="PANTHER" id="PTHR13238:SF0">
    <property type="entry name" value="CILIA- AND FLAGELLA-ASSOCIATED PROTEIN 298"/>
    <property type="match status" value="1"/>
</dbReference>
<dbReference type="FunCoup" id="A9VA51">
    <property type="interactions" value="750"/>
</dbReference>
<accession>A9VA51</accession>
<dbReference type="PANTHER" id="PTHR13238">
    <property type="entry name" value="PROTEIN C21ORF59"/>
    <property type="match status" value="1"/>
</dbReference>
<evidence type="ECO:0000313" key="2">
    <source>
        <dbReference type="EMBL" id="EDQ85604.1"/>
    </source>
</evidence>
<name>A9VA51_MONBE</name>
<dbReference type="OMA" id="YRKQEEW"/>
<evidence type="ECO:0000256" key="1">
    <source>
        <dbReference type="ARBA" id="ARBA00009619"/>
    </source>
</evidence>
<dbReference type="GO" id="GO:0003352">
    <property type="term" value="P:regulation of cilium movement"/>
    <property type="evidence" value="ECO:0007669"/>
    <property type="project" value="InterPro"/>
</dbReference>
<dbReference type="eggNOG" id="ENOG502QQ3Z">
    <property type="taxonomic scope" value="Eukaryota"/>
</dbReference>
<dbReference type="GeneID" id="5894872"/>
<dbReference type="STRING" id="81824.A9VA51"/>
<dbReference type="EMBL" id="CH991572">
    <property type="protein sequence ID" value="EDQ85604.1"/>
    <property type="molecule type" value="Genomic_DNA"/>
</dbReference>
<organism evidence="2 3">
    <name type="scientific">Monosiga brevicollis</name>
    <name type="common">Choanoflagellate</name>
    <dbReference type="NCBI Taxonomy" id="81824"/>
    <lineage>
        <taxon>Eukaryota</taxon>
        <taxon>Choanoflagellata</taxon>
        <taxon>Craspedida</taxon>
        <taxon>Salpingoecidae</taxon>
        <taxon>Monosiga</taxon>
    </lineage>
</organism>
<evidence type="ECO:0000313" key="3">
    <source>
        <dbReference type="Proteomes" id="UP000001357"/>
    </source>
</evidence>
<dbReference type="KEGG" id="mbr:MONBRDRAFT_34191"/>
<dbReference type="Pfam" id="PF11069">
    <property type="entry name" value="CFAP298"/>
    <property type="match status" value="1"/>
</dbReference>
<proteinExistence type="inferred from homology"/>
<dbReference type="InParanoid" id="A9VA51"/>
<reference evidence="2 3" key="1">
    <citation type="journal article" date="2008" name="Nature">
        <title>The genome of the choanoflagellate Monosiga brevicollis and the origin of metazoans.</title>
        <authorList>
            <consortium name="JGI Sequencing"/>
            <person name="King N."/>
            <person name="Westbrook M.J."/>
            <person name="Young S.L."/>
            <person name="Kuo A."/>
            <person name="Abedin M."/>
            <person name="Chapman J."/>
            <person name="Fairclough S."/>
            <person name="Hellsten U."/>
            <person name="Isogai Y."/>
            <person name="Letunic I."/>
            <person name="Marr M."/>
            <person name="Pincus D."/>
            <person name="Putnam N."/>
            <person name="Rokas A."/>
            <person name="Wright K.J."/>
            <person name="Zuzow R."/>
            <person name="Dirks W."/>
            <person name="Good M."/>
            <person name="Goodstein D."/>
            <person name="Lemons D."/>
            <person name="Li W."/>
            <person name="Lyons J.B."/>
            <person name="Morris A."/>
            <person name="Nichols S."/>
            <person name="Richter D.J."/>
            <person name="Salamov A."/>
            <person name="Bork P."/>
            <person name="Lim W.A."/>
            <person name="Manning G."/>
            <person name="Miller W.T."/>
            <person name="McGinnis W."/>
            <person name="Shapiro H."/>
            <person name="Tjian R."/>
            <person name="Grigoriev I.V."/>
            <person name="Rokhsar D."/>
        </authorList>
    </citation>
    <scope>NUCLEOTIDE SEQUENCE [LARGE SCALE GENOMIC DNA]</scope>
    <source>
        <strain evidence="3">MX1 / ATCC 50154</strain>
    </source>
</reference>
<sequence length="287" mass="32576">MVVLHVKRGEDSQFLYQTTTAIEMDQLLQELAQVYNDRLRIDRLCMAMDQLATHGIAKTPQMVGLTDEQIAELGHKDESDKYYPSGGSQFVKDDIGYRTGHAPQPPMQEVLRKTIAEAKAAIHKDLTKQNKALSQETIQDVFDKLRGATMIVYPMGLPAYDDVQIILDDAEDLGGKQAAKQVIPPAEFQLWWAGKELQRGKKLSDFIGRNEKTKIICKAQKKGAGQPTREPVYDEETQKKMMAYAYKKQEEWKQLEKADEDAYLNAEWASSNQLKSQLHGTSGIRWK</sequence>
<protein>
    <recommendedName>
        <fullName evidence="4">Cilia- and flagella-associated protein 298</fullName>
    </recommendedName>
</protein>
<dbReference type="AlphaFoldDB" id="A9VA51"/>
<evidence type="ECO:0008006" key="4">
    <source>
        <dbReference type="Google" id="ProtNLM"/>
    </source>
</evidence>